<evidence type="ECO:0000313" key="5">
    <source>
        <dbReference type="Proteomes" id="UP001168537"/>
    </source>
</evidence>
<dbReference type="PANTHER" id="PTHR24220">
    <property type="entry name" value="IMPORT ATP-BINDING PROTEIN"/>
    <property type="match status" value="1"/>
</dbReference>
<evidence type="ECO:0000256" key="2">
    <source>
        <dbReference type="ARBA" id="ARBA00022840"/>
    </source>
</evidence>
<proteinExistence type="predicted"/>
<dbReference type="InterPro" id="IPR017871">
    <property type="entry name" value="ABC_transporter-like_CS"/>
</dbReference>
<dbReference type="SMART" id="SM00382">
    <property type="entry name" value="AAA"/>
    <property type="match status" value="1"/>
</dbReference>
<protein>
    <submittedName>
        <fullName evidence="4">ATP-binding cassette domain-containing protein</fullName>
    </submittedName>
</protein>
<dbReference type="PROSITE" id="PS50893">
    <property type="entry name" value="ABC_TRANSPORTER_2"/>
    <property type="match status" value="1"/>
</dbReference>
<dbReference type="Pfam" id="PF00005">
    <property type="entry name" value="ABC_tran"/>
    <property type="match status" value="1"/>
</dbReference>
<dbReference type="Proteomes" id="UP001168537">
    <property type="component" value="Unassembled WGS sequence"/>
</dbReference>
<sequence length="283" mass="29767">MATAEVRAAQAVEPVVETADLTRVYRSATGETYALRGVDLVLLPGSLTVVAGPSGSGKSSLLTLLSARERPSAGELRVLGSDVAGASAGLLRRLRHRRIGYVPQRASTGLFPHLTAGDHVRQVAAWRGDRHADVHAVLDAVGLAPRAGHRPATMSGGEQQRLAVAMALVARPALVVADEPTAELDHAHADRVLDALAVAAEEGSAVVLSSHDPRVTERAGRLLRLRDGVLSSETAQSQETVAVIDSAGRLQLPPALLVRFPSRRVVVEADGDHVRLRAPEESG</sequence>
<organism evidence="4 5">
    <name type="scientific">Nocardioides abyssi</name>
    <dbReference type="NCBI Taxonomy" id="3058370"/>
    <lineage>
        <taxon>Bacteria</taxon>
        <taxon>Bacillati</taxon>
        <taxon>Actinomycetota</taxon>
        <taxon>Actinomycetes</taxon>
        <taxon>Propionibacteriales</taxon>
        <taxon>Nocardioidaceae</taxon>
        <taxon>Nocardioides</taxon>
    </lineage>
</organism>
<evidence type="ECO:0000259" key="3">
    <source>
        <dbReference type="PROSITE" id="PS50893"/>
    </source>
</evidence>
<dbReference type="InterPro" id="IPR003439">
    <property type="entry name" value="ABC_transporter-like_ATP-bd"/>
</dbReference>
<keyword evidence="5" id="KW-1185">Reference proteome</keyword>
<dbReference type="EMBL" id="JAUHJR010000004">
    <property type="protein sequence ID" value="MDN4162097.1"/>
    <property type="molecule type" value="Genomic_DNA"/>
</dbReference>
<comment type="caution">
    <text evidence="4">The sequence shown here is derived from an EMBL/GenBank/DDBJ whole genome shotgun (WGS) entry which is preliminary data.</text>
</comment>
<dbReference type="PROSITE" id="PS00211">
    <property type="entry name" value="ABC_TRANSPORTER_1"/>
    <property type="match status" value="1"/>
</dbReference>
<name>A0ABT8EV87_9ACTN</name>
<dbReference type="SUPFAM" id="SSF52540">
    <property type="entry name" value="P-loop containing nucleoside triphosphate hydrolases"/>
    <property type="match status" value="1"/>
</dbReference>
<keyword evidence="2 4" id="KW-0067">ATP-binding</keyword>
<accession>A0ABT8EV87</accession>
<dbReference type="PANTHER" id="PTHR24220:SF86">
    <property type="entry name" value="ABC TRANSPORTER ABCH.1"/>
    <property type="match status" value="1"/>
</dbReference>
<dbReference type="GO" id="GO:0005524">
    <property type="term" value="F:ATP binding"/>
    <property type="evidence" value="ECO:0007669"/>
    <property type="project" value="UniProtKB-KW"/>
</dbReference>
<evidence type="ECO:0000256" key="1">
    <source>
        <dbReference type="ARBA" id="ARBA00022741"/>
    </source>
</evidence>
<dbReference type="InterPro" id="IPR027417">
    <property type="entry name" value="P-loop_NTPase"/>
</dbReference>
<reference evidence="4" key="1">
    <citation type="submission" date="2023-06" db="EMBL/GenBank/DDBJ databases">
        <title>Draft genome sequence of Nocardioides sp. SOB72.</title>
        <authorList>
            <person name="Zhang G."/>
        </authorList>
    </citation>
    <scope>NUCLEOTIDE SEQUENCE</scope>
    <source>
        <strain evidence="4">SOB72</strain>
    </source>
</reference>
<gene>
    <name evidence="4" type="ORF">QWY29_12100</name>
</gene>
<evidence type="ECO:0000313" key="4">
    <source>
        <dbReference type="EMBL" id="MDN4162097.1"/>
    </source>
</evidence>
<keyword evidence="1" id="KW-0547">Nucleotide-binding</keyword>
<feature type="domain" description="ABC transporter" evidence="3">
    <location>
        <begin position="16"/>
        <end position="252"/>
    </location>
</feature>
<dbReference type="InterPro" id="IPR003593">
    <property type="entry name" value="AAA+_ATPase"/>
</dbReference>
<dbReference type="InterPro" id="IPR015854">
    <property type="entry name" value="ABC_transpr_LolD-like"/>
</dbReference>
<dbReference type="Gene3D" id="3.40.50.300">
    <property type="entry name" value="P-loop containing nucleotide triphosphate hydrolases"/>
    <property type="match status" value="1"/>
</dbReference>
<dbReference type="RefSeq" id="WP_300961169.1">
    <property type="nucleotide sequence ID" value="NZ_JAUHJR010000004.1"/>
</dbReference>